<keyword evidence="1" id="KW-0479">Metal-binding</keyword>
<reference evidence="3 4" key="1">
    <citation type="submission" date="2021-11" db="EMBL/GenBank/DDBJ databases">
        <title>Black yeast isolated from Biological Soil Crust.</title>
        <authorList>
            <person name="Kurbessoian T."/>
        </authorList>
    </citation>
    <scope>NUCLEOTIDE SEQUENCE [LARGE SCALE GENOMIC DNA]</scope>
    <source>
        <strain evidence="3 4">CCFEE 5522</strain>
    </source>
</reference>
<dbReference type="InterPro" id="IPR013083">
    <property type="entry name" value="Znf_RING/FYVE/PHD"/>
</dbReference>
<name>A0AAV9J630_9PEZI</name>
<feature type="domain" description="RING-type" evidence="2">
    <location>
        <begin position="33"/>
        <end position="71"/>
    </location>
</feature>
<protein>
    <recommendedName>
        <fullName evidence="2">RING-type domain-containing protein</fullName>
    </recommendedName>
</protein>
<dbReference type="AlphaFoldDB" id="A0AAV9J630"/>
<dbReference type="Pfam" id="PF13923">
    <property type="entry name" value="zf-C3HC4_2"/>
    <property type="match status" value="1"/>
</dbReference>
<dbReference type="EMBL" id="JAVFHQ010000070">
    <property type="protein sequence ID" value="KAK4540316.1"/>
    <property type="molecule type" value="Genomic_DNA"/>
</dbReference>
<evidence type="ECO:0000256" key="1">
    <source>
        <dbReference type="PROSITE-ProRule" id="PRU00175"/>
    </source>
</evidence>
<dbReference type="GO" id="GO:0061630">
    <property type="term" value="F:ubiquitin protein ligase activity"/>
    <property type="evidence" value="ECO:0007669"/>
    <property type="project" value="TreeGrafter"/>
</dbReference>
<gene>
    <name evidence="3" type="ORF">LTR36_009628</name>
</gene>
<dbReference type="PANTHER" id="PTHR23327:SF42">
    <property type="entry name" value="LON PEPTIDASE N-TERMINAL DOMAIN AND RING FINGER PROTEIN C14F5.10C"/>
    <property type="match status" value="1"/>
</dbReference>
<keyword evidence="4" id="KW-1185">Reference proteome</keyword>
<dbReference type="PROSITE" id="PS50089">
    <property type="entry name" value="ZF_RING_2"/>
    <property type="match status" value="1"/>
</dbReference>
<keyword evidence="1" id="KW-0862">Zinc</keyword>
<dbReference type="PANTHER" id="PTHR23327">
    <property type="entry name" value="RING FINGER PROTEIN 127"/>
    <property type="match status" value="1"/>
</dbReference>
<sequence length="256" mass="28335">MATPLPTRKEFVAGSLKPATAKDIDKQTDKMVCIICYEALKSPVTTPCDHVFCEEDVLLWLEQSPQCPKCKRVLYQPETAKLRPAIDAEPLELDFTLDEAAVVRGLNAFDAAVEAARPEPLGSDPDFSWPAESMVYIDLGPLLPLATDAALWIKSDTDGGNGGRSLADVCRSEWQWAVNEIKCFLEAREGDSMDAAQFNFKLAAAVNRYITWKAFADELPTYGIAYATPRTLAADLDVMYDYITCRGVQDHVKLFS</sequence>
<proteinExistence type="predicted"/>
<organism evidence="3 4">
    <name type="scientific">Oleoguttula mirabilis</name>
    <dbReference type="NCBI Taxonomy" id="1507867"/>
    <lineage>
        <taxon>Eukaryota</taxon>
        <taxon>Fungi</taxon>
        <taxon>Dikarya</taxon>
        <taxon>Ascomycota</taxon>
        <taxon>Pezizomycotina</taxon>
        <taxon>Dothideomycetes</taxon>
        <taxon>Dothideomycetidae</taxon>
        <taxon>Mycosphaerellales</taxon>
        <taxon>Teratosphaeriaceae</taxon>
        <taxon>Oleoguttula</taxon>
    </lineage>
</organism>
<evidence type="ECO:0000313" key="3">
    <source>
        <dbReference type="EMBL" id="KAK4540316.1"/>
    </source>
</evidence>
<keyword evidence="1" id="KW-0863">Zinc-finger</keyword>
<evidence type="ECO:0000259" key="2">
    <source>
        <dbReference type="PROSITE" id="PS50089"/>
    </source>
</evidence>
<comment type="caution">
    <text evidence="3">The sequence shown here is derived from an EMBL/GenBank/DDBJ whole genome shotgun (WGS) entry which is preliminary data.</text>
</comment>
<evidence type="ECO:0000313" key="4">
    <source>
        <dbReference type="Proteomes" id="UP001324427"/>
    </source>
</evidence>
<dbReference type="Proteomes" id="UP001324427">
    <property type="component" value="Unassembled WGS sequence"/>
</dbReference>
<dbReference type="GO" id="GO:0008270">
    <property type="term" value="F:zinc ion binding"/>
    <property type="evidence" value="ECO:0007669"/>
    <property type="project" value="UniProtKB-KW"/>
</dbReference>
<accession>A0AAV9J630</accession>
<dbReference type="SMART" id="SM00184">
    <property type="entry name" value="RING"/>
    <property type="match status" value="1"/>
</dbReference>
<dbReference type="InterPro" id="IPR001841">
    <property type="entry name" value="Znf_RING"/>
</dbReference>
<dbReference type="Gene3D" id="3.30.40.10">
    <property type="entry name" value="Zinc/RING finger domain, C3HC4 (zinc finger)"/>
    <property type="match status" value="1"/>
</dbReference>
<dbReference type="SUPFAM" id="SSF57850">
    <property type="entry name" value="RING/U-box"/>
    <property type="match status" value="1"/>
</dbReference>